<proteinExistence type="inferred from homology"/>
<sequence length="435" mass="45902">MTETPFIAWYGDDLTGSTDVMEALSLRGVETVLFTGVPTEGQLARFPTVRALGIAGTSRSETPAWMDEHLPPVFRWLGEREAGIVHYKVCSTFDSAPHVGSIGRAIEIGRRVLGEKPVPILVGAPQLRRHTAFGNLFAAFRGETFRIDRHPVMSRHPVTPMREADLRRHLADQTDLSVALLDLVATVAPDADARLGALLAEAPGAVLIDVADAETQRAAGRHLKRLAAAGHRFVVGSSGVEYALADEVAAPPSFPPLAPAERLAVVSGSCSPTTERQIRHAEARGFALVPADPRAFAAGDEAAAEATATQALAELAAGRSVIVNTALGPDTDLGEALAGIEGARHRIGQGLGRLQARLVRETGLRRAVIAGGDTSSHALQALGVFALTMRLPFPQTPGSPVTLAWSDDPAFDGIELAMKGGQVGDDAYFVDLRGG</sequence>
<keyword evidence="3" id="KW-0547">Nucleotide-binding</keyword>
<dbReference type="AlphaFoldDB" id="A0A7V7PL61"/>
<evidence type="ECO:0000313" key="9">
    <source>
        <dbReference type="EMBL" id="KAB0676879.1"/>
    </source>
</evidence>
<evidence type="ECO:0000256" key="1">
    <source>
        <dbReference type="ARBA" id="ARBA00005715"/>
    </source>
</evidence>
<dbReference type="SUPFAM" id="SSF142764">
    <property type="entry name" value="YgbK-like"/>
    <property type="match status" value="1"/>
</dbReference>
<evidence type="ECO:0000313" key="10">
    <source>
        <dbReference type="Proteomes" id="UP000432089"/>
    </source>
</evidence>
<evidence type="ECO:0000256" key="2">
    <source>
        <dbReference type="ARBA" id="ARBA00022679"/>
    </source>
</evidence>
<dbReference type="InterPro" id="IPR037051">
    <property type="entry name" value="4-carb_acid_sugar_kinase_N_sf"/>
</dbReference>
<organism evidence="9 10">
    <name type="scientific">Plantimonas leprariae</name>
    <dbReference type="NCBI Taxonomy" id="2615207"/>
    <lineage>
        <taxon>Bacteria</taxon>
        <taxon>Pseudomonadati</taxon>
        <taxon>Pseudomonadota</taxon>
        <taxon>Alphaproteobacteria</taxon>
        <taxon>Hyphomicrobiales</taxon>
        <taxon>Aurantimonadaceae</taxon>
        <taxon>Plantimonas</taxon>
    </lineage>
</organism>
<comment type="caution">
    <text evidence="9">The sequence shown here is derived from an EMBL/GenBank/DDBJ whole genome shotgun (WGS) entry which is preliminary data.</text>
</comment>
<gene>
    <name evidence="9" type="ORF">F6X38_20120</name>
</gene>
<dbReference type="GO" id="GO:0005524">
    <property type="term" value="F:ATP binding"/>
    <property type="evidence" value="ECO:0007669"/>
    <property type="project" value="UniProtKB-KW"/>
</dbReference>
<keyword evidence="4 9" id="KW-0418">Kinase</keyword>
<accession>A0A7V7PL61</accession>
<dbReference type="Proteomes" id="UP000432089">
    <property type="component" value="Unassembled WGS sequence"/>
</dbReference>
<comment type="similarity">
    <text evidence="1">Belongs to the four-carbon acid sugar kinase family.</text>
</comment>
<evidence type="ECO:0000259" key="7">
    <source>
        <dbReference type="Pfam" id="PF07005"/>
    </source>
</evidence>
<keyword evidence="10" id="KW-1185">Reference proteome</keyword>
<dbReference type="InterPro" id="IPR042213">
    <property type="entry name" value="NBD_C_sf"/>
</dbReference>
<dbReference type="Pfam" id="PF07005">
    <property type="entry name" value="SBD_N"/>
    <property type="match status" value="1"/>
</dbReference>
<evidence type="ECO:0000256" key="5">
    <source>
        <dbReference type="ARBA" id="ARBA00022840"/>
    </source>
</evidence>
<reference evidence="9 10" key="1">
    <citation type="submission" date="2019-09" db="EMBL/GenBank/DDBJ databases">
        <title>YIM 132180 draft genome.</title>
        <authorList>
            <person name="Zhang K."/>
        </authorList>
    </citation>
    <scope>NUCLEOTIDE SEQUENCE [LARGE SCALE GENOMIC DNA]</scope>
    <source>
        <strain evidence="9 10">YIM 132180</strain>
    </source>
</reference>
<evidence type="ECO:0000256" key="3">
    <source>
        <dbReference type="ARBA" id="ARBA00022741"/>
    </source>
</evidence>
<dbReference type="RefSeq" id="WP_150972917.1">
    <property type="nucleotide sequence ID" value="NZ_VZDO01000020.1"/>
</dbReference>
<dbReference type="EMBL" id="VZDO01000020">
    <property type="protein sequence ID" value="KAB0676879.1"/>
    <property type="molecule type" value="Genomic_DNA"/>
</dbReference>
<feature type="domain" description="Four-carbon acid sugar kinase nucleotide binding" evidence="8">
    <location>
        <begin position="264"/>
        <end position="429"/>
    </location>
</feature>
<feature type="domain" description="Four-carbon acid sugar kinase N-terminal" evidence="7">
    <location>
        <begin position="7"/>
        <end position="244"/>
    </location>
</feature>
<keyword evidence="2" id="KW-0808">Transferase</keyword>
<evidence type="ECO:0000256" key="4">
    <source>
        <dbReference type="ARBA" id="ARBA00022777"/>
    </source>
</evidence>
<dbReference type="InterPro" id="IPR031475">
    <property type="entry name" value="NBD_C"/>
</dbReference>
<keyword evidence="6" id="KW-0119">Carbohydrate metabolism</keyword>
<protein>
    <submittedName>
        <fullName evidence="9">Four-carbon acid sugar kinase family protein</fullName>
    </submittedName>
</protein>
<dbReference type="InterPro" id="IPR010737">
    <property type="entry name" value="4-carb_acid_sugar_kinase_N"/>
</dbReference>
<dbReference type="GO" id="GO:0016301">
    <property type="term" value="F:kinase activity"/>
    <property type="evidence" value="ECO:0007669"/>
    <property type="project" value="UniProtKB-KW"/>
</dbReference>
<dbReference type="Gene3D" id="3.40.980.20">
    <property type="entry name" value="Four-carbon acid sugar kinase, nucleotide binding domain"/>
    <property type="match status" value="1"/>
</dbReference>
<evidence type="ECO:0000256" key="6">
    <source>
        <dbReference type="ARBA" id="ARBA00023277"/>
    </source>
</evidence>
<dbReference type="Pfam" id="PF17042">
    <property type="entry name" value="NBD_C"/>
    <property type="match status" value="1"/>
</dbReference>
<dbReference type="Gene3D" id="3.40.50.10840">
    <property type="entry name" value="Putative sugar-binding, N-terminal domain"/>
    <property type="match status" value="1"/>
</dbReference>
<name>A0A7V7PL61_9HYPH</name>
<evidence type="ECO:0000259" key="8">
    <source>
        <dbReference type="Pfam" id="PF17042"/>
    </source>
</evidence>
<keyword evidence="5" id="KW-0067">ATP-binding</keyword>